<dbReference type="Proteomes" id="UP001154252">
    <property type="component" value="Unassembled WGS sequence"/>
</dbReference>
<sequence>MYHLSLIDYKTPKSRLEYLKSRFARSSAYEEEVRMKWKAFANQRPSKGDIEQWLTAWDNLREQAVSLDLDEVKSANRDSLQAVKEVLPIWWQAKYQEIVMDKKTYQTRDLIESFRAMYRELGPKQASTMTKGIFSTWQGQQEAKLQEAKLQEAKQQEVEKSDPKPLPFKKRLCPCSRPNSKGKHRVATYYTLNEGCRPSWFKPDDRDVTRAKKALDADPAWKEWVEKQIAEAQAGQEDQPRKETSNAVQIMEDLADEPEELPPSKPALQQASHISQRKC</sequence>
<name>A0A9W4KHI2_9EURO</name>
<comment type="caution">
    <text evidence="2">The sequence shown here is derived from an EMBL/GenBank/DDBJ whole genome shotgun (WGS) entry which is preliminary data.</text>
</comment>
<organism evidence="2 3">
    <name type="scientific">Penicillium egyptiacum</name>
    <dbReference type="NCBI Taxonomy" id="1303716"/>
    <lineage>
        <taxon>Eukaryota</taxon>
        <taxon>Fungi</taxon>
        <taxon>Dikarya</taxon>
        <taxon>Ascomycota</taxon>
        <taxon>Pezizomycotina</taxon>
        <taxon>Eurotiomycetes</taxon>
        <taxon>Eurotiomycetidae</taxon>
        <taxon>Eurotiales</taxon>
        <taxon>Aspergillaceae</taxon>
        <taxon>Penicillium</taxon>
    </lineage>
</organism>
<accession>A0A9W4KHI2</accession>
<evidence type="ECO:0000313" key="3">
    <source>
        <dbReference type="Proteomes" id="UP001154252"/>
    </source>
</evidence>
<dbReference type="EMBL" id="CAJVRC010000863">
    <property type="protein sequence ID" value="CAG8898688.1"/>
    <property type="molecule type" value="Genomic_DNA"/>
</dbReference>
<protein>
    <submittedName>
        <fullName evidence="2">Uncharacterized protein</fullName>
    </submittedName>
</protein>
<evidence type="ECO:0000313" key="2">
    <source>
        <dbReference type="EMBL" id="CAG8898688.1"/>
    </source>
</evidence>
<keyword evidence="3" id="KW-1185">Reference proteome</keyword>
<evidence type="ECO:0000256" key="1">
    <source>
        <dbReference type="SAM" id="MobiDB-lite"/>
    </source>
</evidence>
<dbReference type="OrthoDB" id="2663223at2759"/>
<proteinExistence type="predicted"/>
<gene>
    <name evidence="2" type="ORF">PEGY_LOCUS5299</name>
</gene>
<reference evidence="2" key="1">
    <citation type="submission" date="2021-07" db="EMBL/GenBank/DDBJ databases">
        <authorList>
            <person name="Branca A.L. A."/>
        </authorList>
    </citation>
    <scope>NUCLEOTIDE SEQUENCE</scope>
</reference>
<feature type="region of interest" description="Disordered" evidence="1">
    <location>
        <begin position="228"/>
        <end position="279"/>
    </location>
</feature>
<feature type="compositionally biased region" description="Polar residues" evidence="1">
    <location>
        <begin position="267"/>
        <end position="279"/>
    </location>
</feature>
<dbReference type="AlphaFoldDB" id="A0A9W4KHI2"/>